<evidence type="ECO:0000256" key="5">
    <source>
        <dbReference type="ARBA" id="ARBA00023136"/>
    </source>
</evidence>
<dbReference type="AlphaFoldDB" id="A0AA39AAW1"/>
<dbReference type="GO" id="GO:0016095">
    <property type="term" value="P:polyprenol catabolic process"/>
    <property type="evidence" value="ECO:0007669"/>
    <property type="project" value="TreeGrafter"/>
</dbReference>
<dbReference type="InterPro" id="IPR001104">
    <property type="entry name" value="3-oxo-5_a-steroid_4-DH_C"/>
</dbReference>
<keyword evidence="3 6" id="KW-0812">Transmembrane</keyword>
<dbReference type="GO" id="GO:0006488">
    <property type="term" value="P:dolichol-linked oligosaccharide biosynthetic process"/>
    <property type="evidence" value="ECO:0007669"/>
    <property type="project" value="InterPro"/>
</dbReference>
<dbReference type="PANTHER" id="PTHR14624:SF2">
    <property type="entry name" value="POLYPRENOL REDUCTASE"/>
    <property type="match status" value="1"/>
</dbReference>
<feature type="transmembrane region" description="Helical" evidence="6">
    <location>
        <begin position="167"/>
        <end position="190"/>
    </location>
</feature>
<dbReference type="GO" id="GO:0003865">
    <property type="term" value="F:3-oxo-5-alpha-steroid 4-dehydrogenase activity"/>
    <property type="evidence" value="ECO:0007669"/>
    <property type="project" value="TreeGrafter"/>
</dbReference>
<keyword evidence="4 6" id="KW-1133">Transmembrane helix</keyword>
<name>A0AA39AAW1_VITRO</name>
<dbReference type="PANTHER" id="PTHR14624">
    <property type="entry name" value="DFG10 PROTEIN"/>
    <property type="match status" value="1"/>
</dbReference>
<comment type="caution">
    <text evidence="8">The sequence shown here is derived from an EMBL/GenBank/DDBJ whole genome shotgun (WGS) entry which is preliminary data.</text>
</comment>
<feature type="domain" description="3-oxo-5-alpha-steroid 4-dehydrogenase C-terminal" evidence="7">
    <location>
        <begin position="216"/>
        <end position="342"/>
    </location>
</feature>
<evidence type="ECO:0000256" key="6">
    <source>
        <dbReference type="SAM" id="Phobius"/>
    </source>
</evidence>
<feature type="transmembrane region" description="Helical" evidence="6">
    <location>
        <begin position="66"/>
        <end position="88"/>
    </location>
</feature>
<accession>A0AA39AAW1</accession>
<feature type="transmembrane region" description="Helical" evidence="6">
    <location>
        <begin position="12"/>
        <end position="31"/>
    </location>
</feature>
<evidence type="ECO:0000256" key="1">
    <source>
        <dbReference type="ARBA" id="ARBA00004141"/>
    </source>
</evidence>
<proteinExistence type="predicted"/>
<comment type="pathway">
    <text evidence="2">Protein modification; protein glycosylation.</text>
</comment>
<evidence type="ECO:0000256" key="2">
    <source>
        <dbReference type="ARBA" id="ARBA00004922"/>
    </source>
</evidence>
<keyword evidence="9" id="KW-1185">Reference proteome</keyword>
<dbReference type="Proteomes" id="UP001168098">
    <property type="component" value="Unassembled WGS sequence"/>
</dbReference>
<feature type="transmembrane region" description="Helical" evidence="6">
    <location>
        <begin position="131"/>
        <end position="147"/>
    </location>
</feature>
<comment type="subcellular location">
    <subcellularLocation>
        <location evidence="1">Membrane</location>
        <topology evidence="1">Multi-pass membrane protein</topology>
    </subcellularLocation>
</comment>
<dbReference type="Pfam" id="PF02544">
    <property type="entry name" value="Steroid_dh"/>
    <property type="match status" value="1"/>
</dbReference>
<evidence type="ECO:0000256" key="3">
    <source>
        <dbReference type="ARBA" id="ARBA00022692"/>
    </source>
</evidence>
<organism evidence="8 9">
    <name type="scientific">Vitis rotundifolia</name>
    <name type="common">Muscadine grape</name>
    <dbReference type="NCBI Taxonomy" id="103349"/>
    <lineage>
        <taxon>Eukaryota</taxon>
        <taxon>Viridiplantae</taxon>
        <taxon>Streptophyta</taxon>
        <taxon>Embryophyta</taxon>
        <taxon>Tracheophyta</taxon>
        <taxon>Spermatophyta</taxon>
        <taxon>Magnoliopsida</taxon>
        <taxon>eudicotyledons</taxon>
        <taxon>Gunneridae</taxon>
        <taxon>Pentapetalae</taxon>
        <taxon>rosids</taxon>
        <taxon>Vitales</taxon>
        <taxon>Vitaceae</taxon>
        <taxon>Viteae</taxon>
        <taxon>Vitis</taxon>
    </lineage>
</organism>
<protein>
    <recommendedName>
        <fullName evidence="7">3-oxo-5-alpha-steroid 4-dehydrogenase C-terminal domain-containing protein</fullName>
    </recommendedName>
</protein>
<reference evidence="8 9" key="1">
    <citation type="journal article" date="2023" name="BMC Biotechnol.">
        <title>Vitis rotundifolia cv Carlos genome sequencing.</title>
        <authorList>
            <person name="Huff M."/>
            <person name="Hulse-Kemp A."/>
            <person name="Scheffler B."/>
            <person name="Youngblood R."/>
            <person name="Simpson S."/>
            <person name="Babiker E."/>
            <person name="Staton M."/>
        </authorList>
    </citation>
    <scope>NUCLEOTIDE SEQUENCE [LARGE SCALE GENOMIC DNA]</scope>
    <source>
        <tissue evidence="8">Leaf</tissue>
    </source>
</reference>
<evidence type="ECO:0000259" key="7">
    <source>
        <dbReference type="Pfam" id="PF02544"/>
    </source>
</evidence>
<keyword evidence="5 6" id="KW-0472">Membrane</keyword>
<dbReference type="PROSITE" id="PS50244">
    <property type="entry name" value="S5A_REDUCTASE"/>
    <property type="match status" value="1"/>
</dbReference>
<gene>
    <name evidence="8" type="ORF">PVL29_005108</name>
</gene>
<evidence type="ECO:0000256" key="4">
    <source>
        <dbReference type="ARBA" id="ARBA00022989"/>
    </source>
</evidence>
<dbReference type="GO" id="GO:0016020">
    <property type="term" value="C:membrane"/>
    <property type="evidence" value="ECO:0007669"/>
    <property type="project" value="UniProtKB-SubCell"/>
</dbReference>
<dbReference type="InterPro" id="IPR039698">
    <property type="entry name" value="Dfg10/SRD5A3"/>
</dbReference>
<evidence type="ECO:0000313" key="9">
    <source>
        <dbReference type="Proteomes" id="UP001168098"/>
    </source>
</evidence>
<sequence length="342" mass="39109">MEGDGRMEVGLAWLLRAAWIAGTLPILVASIPSSRLSPVHGVLSGFASRGKTRQSSSQKLTVPQSFFSHFYLVAVVWTTILLLATWHYAYKMAPLDSVSLHYSTIASHLTGGSHIFSLHKSRSTSAQHRHRVWRSVFLLLLMELHVMRRLYETLYVFNYSSSARMHIFGYLTGLFFYIAAPLSLCTCCAVEVFNFTADQVAEINVEGRDLLSITGSDWWGYVKPITKLGWFEWIGAAIFIWGWVHQCRCHAILGSVRKERTSEYQIPHGDWFELVSSPHYLAEMVIYAGLLVASRGADFTVWLLFEFVVANLGFAAAETQRWYLHKFEDYPRKRRAYLPYIY</sequence>
<dbReference type="EMBL" id="JARBHA010000004">
    <property type="protein sequence ID" value="KAJ9703670.1"/>
    <property type="molecule type" value="Genomic_DNA"/>
</dbReference>
<evidence type="ECO:0000313" key="8">
    <source>
        <dbReference type="EMBL" id="KAJ9703670.1"/>
    </source>
</evidence>
<dbReference type="GO" id="GO:0005783">
    <property type="term" value="C:endoplasmic reticulum"/>
    <property type="evidence" value="ECO:0007669"/>
    <property type="project" value="TreeGrafter"/>
</dbReference>